<feature type="coiled-coil region" evidence="1">
    <location>
        <begin position="30"/>
        <end position="60"/>
    </location>
</feature>
<dbReference type="Proteomes" id="UP000245533">
    <property type="component" value="Unassembled WGS sequence"/>
</dbReference>
<keyword evidence="1" id="KW-0175">Coiled coil</keyword>
<reference evidence="3 4" key="1">
    <citation type="submission" date="2018-05" db="EMBL/GenBank/DDBJ databases">
        <title>Rhodohalobacter halophilus gen. nov., sp. nov., a moderately halophilic member of the family Balneolaceae.</title>
        <authorList>
            <person name="Liu Z.-W."/>
        </authorList>
    </citation>
    <scope>NUCLEOTIDE SEQUENCE [LARGE SCALE GENOMIC DNA]</scope>
    <source>
        <strain evidence="3 4">8A47</strain>
    </source>
</reference>
<dbReference type="InterPro" id="IPR045749">
    <property type="entry name" value="DUF6090"/>
</dbReference>
<name>A0A316TVV5_9BACT</name>
<evidence type="ECO:0000256" key="2">
    <source>
        <dbReference type="SAM" id="Phobius"/>
    </source>
</evidence>
<comment type="caution">
    <text evidence="3">The sequence shown here is derived from an EMBL/GenBank/DDBJ whole genome shotgun (WGS) entry which is preliminary data.</text>
</comment>
<dbReference type="OrthoDB" id="821805at2"/>
<dbReference type="EMBL" id="QGGB01000003">
    <property type="protein sequence ID" value="PWN07295.1"/>
    <property type="molecule type" value="Genomic_DNA"/>
</dbReference>
<organism evidence="3 4">
    <name type="scientific">Rhodohalobacter mucosus</name>
    <dbReference type="NCBI Taxonomy" id="2079485"/>
    <lineage>
        <taxon>Bacteria</taxon>
        <taxon>Pseudomonadati</taxon>
        <taxon>Balneolota</taxon>
        <taxon>Balneolia</taxon>
        <taxon>Balneolales</taxon>
        <taxon>Balneolaceae</taxon>
        <taxon>Rhodohalobacter</taxon>
    </lineage>
</organism>
<evidence type="ECO:0000313" key="3">
    <source>
        <dbReference type="EMBL" id="PWN07295.1"/>
    </source>
</evidence>
<evidence type="ECO:0000313" key="4">
    <source>
        <dbReference type="Proteomes" id="UP000245533"/>
    </source>
</evidence>
<keyword evidence="2" id="KW-0812">Transmembrane</keyword>
<gene>
    <name evidence="3" type="ORF">DDZ15_03235</name>
</gene>
<sequence>MEQKKVRTYMLYAVGEILLVVIGILIALQVNNWNEERLRLADEREVLQNVKTDFQDAIQELSYLNSLRKSMNEIIDDFVKDGPFPDERFSESELDSMFAILQYAPTFNNQSGSLDVLLNSGRINLVRDDSLRAMLLNWPGLVQDMVEGEISQVEFQTDSYIPKVLEYLSLNRIYKHFKMTLLGDVPMDRFDRKTRTEPDYSGLFRDPEFENILINREFFLQIALEETETVIQTANRIIARIDQHTGS</sequence>
<dbReference type="RefSeq" id="WP_109644843.1">
    <property type="nucleotide sequence ID" value="NZ_QGGB01000003.1"/>
</dbReference>
<keyword evidence="4" id="KW-1185">Reference proteome</keyword>
<evidence type="ECO:0000256" key="1">
    <source>
        <dbReference type="SAM" id="Coils"/>
    </source>
</evidence>
<feature type="transmembrane region" description="Helical" evidence="2">
    <location>
        <begin position="9"/>
        <end position="30"/>
    </location>
</feature>
<proteinExistence type="predicted"/>
<keyword evidence="2" id="KW-1133">Transmembrane helix</keyword>
<accession>A0A316TVV5</accession>
<dbReference type="Pfam" id="PF19578">
    <property type="entry name" value="DUF6090"/>
    <property type="match status" value="1"/>
</dbReference>
<keyword evidence="2" id="KW-0472">Membrane</keyword>
<protein>
    <submittedName>
        <fullName evidence="3">Uncharacterized protein</fullName>
    </submittedName>
</protein>
<dbReference type="AlphaFoldDB" id="A0A316TVV5"/>